<protein>
    <submittedName>
        <fullName evidence="2">Uncharacterized protein</fullName>
    </submittedName>
</protein>
<gene>
    <name evidence="2" type="ORF">BLNAU_12027</name>
</gene>
<organism evidence="2 3">
    <name type="scientific">Blattamonas nauphoetae</name>
    <dbReference type="NCBI Taxonomy" id="2049346"/>
    <lineage>
        <taxon>Eukaryota</taxon>
        <taxon>Metamonada</taxon>
        <taxon>Preaxostyla</taxon>
        <taxon>Oxymonadida</taxon>
        <taxon>Blattamonas</taxon>
    </lineage>
</organism>
<sequence>MDETGSSHKVLSIVTIHPSINALPSTKEQGEQCDSGGEEEGEVHKDHTQTVFGVQKKVEIGRKDGLFRSDSKPGLEGSCPAYCSI</sequence>
<feature type="region of interest" description="Disordered" evidence="1">
    <location>
        <begin position="21"/>
        <end position="47"/>
    </location>
</feature>
<name>A0ABQ9XKU2_9EUKA</name>
<comment type="caution">
    <text evidence="2">The sequence shown here is derived from an EMBL/GenBank/DDBJ whole genome shotgun (WGS) entry which is preliminary data.</text>
</comment>
<evidence type="ECO:0000313" key="2">
    <source>
        <dbReference type="EMBL" id="KAK2953038.1"/>
    </source>
</evidence>
<reference evidence="2 3" key="1">
    <citation type="journal article" date="2022" name="bioRxiv">
        <title>Genomics of Preaxostyla Flagellates Illuminates Evolutionary Transitions and the Path Towards Mitochondrial Loss.</title>
        <authorList>
            <person name="Novak L.V.F."/>
            <person name="Treitli S.C."/>
            <person name="Pyrih J."/>
            <person name="Halakuc P."/>
            <person name="Pipaliya S.V."/>
            <person name="Vacek V."/>
            <person name="Brzon O."/>
            <person name="Soukal P."/>
            <person name="Eme L."/>
            <person name="Dacks J.B."/>
            <person name="Karnkowska A."/>
            <person name="Elias M."/>
            <person name="Hampl V."/>
        </authorList>
    </citation>
    <scope>NUCLEOTIDE SEQUENCE [LARGE SCALE GENOMIC DNA]</scope>
    <source>
        <strain evidence="2">NAU3</strain>
        <tissue evidence="2">Gut</tissue>
    </source>
</reference>
<keyword evidence="3" id="KW-1185">Reference proteome</keyword>
<dbReference type="EMBL" id="JARBJD010000096">
    <property type="protein sequence ID" value="KAK2953038.1"/>
    <property type="molecule type" value="Genomic_DNA"/>
</dbReference>
<dbReference type="Proteomes" id="UP001281761">
    <property type="component" value="Unassembled WGS sequence"/>
</dbReference>
<proteinExistence type="predicted"/>
<accession>A0ABQ9XKU2</accession>
<evidence type="ECO:0000313" key="3">
    <source>
        <dbReference type="Proteomes" id="UP001281761"/>
    </source>
</evidence>
<evidence type="ECO:0000256" key="1">
    <source>
        <dbReference type="SAM" id="MobiDB-lite"/>
    </source>
</evidence>